<evidence type="ECO:0000313" key="4">
    <source>
        <dbReference type="Proteomes" id="UP000177328"/>
    </source>
</evidence>
<feature type="transmembrane region" description="Helical" evidence="2">
    <location>
        <begin position="40"/>
        <end position="61"/>
    </location>
</feature>
<dbReference type="EMBL" id="MFDD01000002">
    <property type="protein sequence ID" value="OGE41134.1"/>
    <property type="molecule type" value="Genomic_DNA"/>
</dbReference>
<sequence length="126" mass="13405">MESQETKVQAEISPSSNQSPTPMTKPDLVAVNSGGKGRSLVYMLLILLILAMLGAGAYFLFNTNQIVKAPVASQQPYASTQSVTASPSPSLNPSQQAAQDQSDLNSIENDTSIQDFSTIDQDLSNL</sequence>
<feature type="region of interest" description="Disordered" evidence="1">
    <location>
        <begin position="77"/>
        <end position="126"/>
    </location>
</feature>
<accession>A0A1F5KJT4</accession>
<protein>
    <submittedName>
        <fullName evidence="3">Uncharacterized protein</fullName>
    </submittedName>
</protein>
<gene>
    <name evidence="3" type="ORF">A3D25_01195</name>
</gene>
<evidence type="ECO:0000256" key="2">
    <source>
        <dbReference type="SAM" id="Phobius"/>
    </source>
</evidence>
<name>A0A1F5KJT4_9BACT</name>
<comment type="caution">
    <text evidence="3">The sequence shown here is derived from an EMBL/GenBank/DDBJ whole genome shotgun (WGS) entry which is preliminary data.</text>
</comment>
<evidence type="ECO:0000313" key="3">
    <source>
        <dbReference type="EMBL" id="OGE41134.1"/>
    </source>
</evidence>
<keyword evidence="2" id="KW-1133">Transmembrane helix</keyword>
<proteinExistence type="predicted"/>
<keyword evidence="2" id="KW-0812">Transmembrane</keyword>
<evidence type="ECO:0000256" key="1">
    <source>
        <dbReference type="SAM" id="MobiDB-lite"/>
    </source>
</evidence>
<feature type="compositionally biased region" description="Polar residues" evidence="1">
    <location>
        <begin position="1"/>
        <end position="22"/>
    </location>
</feature>
<dbReference type="Proteomes" id="UP000177328">
    <property type="component" value="Unassembled WGS sequence"/>
</dbReference>
<feature type="region of interest" description="Disordered" evidence="1">
    <location>
        <begin position="1"/>
        <end position="30"/>
    </location>
</feature>
<organism evidence="3 4">
    <name type="scientific">Candidatus Daviesbacteria bacterium RIFCSPHIGHO2_02_FULL_43_12</name>
    <dbReference type="NCBI Taxonomy" id="1797776"/>
    <lineage>
        <taxon>Bacteria</taxon>
        <taxon>Candidatus Daviesiibacteriota</taxon>
    </lineage>
</organism>
<dbReference type="AlphaFoldDB" id="A0A1F5KJT4"/>
<keyword evidence="2" id="KW-0472">Membrane</keyword>
<reference evidence="3 4" key="1">
    <citation type="journal article" date="2016" name="Nat. Commun.">
        <title>Thousands of microbial genomes shed light on interconnected biogeochemical processes in an aquifer system.</title>
        <authorList>
            <person name="Anantharaman K."/>
            <person name="Brown C.T."/>
            <person name="Hug L.A."/>
            <person name="Sharon I."/>
            <person name="Castelle C.J."/>
            <person name="Probst A.J."/>
            <person name="Thomas B.C."/>
            <person name="Singh A."/>
            <person name="Wilkins M.J."/>
            <person name="Karaoz U."/>
            <person name="Brodie E.L."/>
            <person name="Williams K.H."/>
            <person name="Hubbard S.S."/>
            <person name="Banfield J.F."/>
        </authorList>
    </citation>
    <scope>NUCLEOTIDE SEQUENCE [LARGE SCALE GENOMIC DNA]</scope>
</reference>